<dbReference type="Gene3D" id="3.40.50.300">
    <property type="entry name" value="P-loop containing nucleotide triphosphate hydrolases"/>
    <property type="match status" value="1"/>
</dbReference>
<dbReference type="AlphaFoldDB" id="E6W0Y6"/>
<dbReference type="InterPro" id="IPR027417">
    <property type="entry name" value="P-loop_NTPase"/>
</dbReference>
<accession>E6W0Y6</accession>
<sequence length="224" mass="25164">MSLCKLHNVVKEYQGEEHVRPVDGVTMEVQPGDFLTIEGPSGTGKSTLLYMMGGLLRPTSGEIHLSGQDMTSLDDAQLTTLRSRCIGFIFQEANLLPALSALENLLFALRLRRGASPTGEERRRSMAMLDTLGLGERMHFLPYQLSVGQRRRIAIARALITDSALLIADEPTNDLDPHWAQRVMELLQEQSQQGKAVVMVTHHDVWASWARHRYYLDNGQLRAR</sequence>
<evidence type="ECO:0000313" key="6">
    <source>
        <dbReference type="Proteomes" id="UP000002572"/>
    </source>
</evidence>
<evidence type="ECO:0000256" key="1">
    <source>
        <dbReference type="ARBA" id="ARBA00022448"/>
    </source>
</evidence>
<dbReference type="RefSeq" id="WP_013505206.1">
    <property type="nucleotide sequence ID" value="NC_014836.1"/>
</dbReference>
<proteinExistence type="predicted"/>
<dbReference type="PANTHER" id="PTHR24220:SF86">
    <property type="entry name" value="ABC TRANSPORTER ABCH.1"/>
    <property type="match status" value="1"/>
</dbReference>
<dbReference type="STRING" id="653733.Selin_0570"/>
<dbReference type="InterPro" id="IPR003593">
    <property type="entry name" value="AAA+_ATPase"/>
</dbReference>
<keyword evidence="2" id="KW-0547">Nucleotide-binding</keyword>
<dbReference type="PROSITE" id="PS00211">
    <property type="entry name" value="ABC_TRANSPORTER_1"/>
    <property type="match status" value="1"/>
</dbReference>
<organism evidence="5 6">
    <name type="scientific">Desulfurispirillum indicum (strain ATCC BAA-1389 / DSM 22839 / S5)</name>
    <dbReference type="NCBI Taxonomy" id="653733"/>
    <lineage>
        <taxon>Bacteria</taxon>
        <taxon>Pseudomonadati</taxon>
        <taxon>Chrysiogenota</taxon>
        <taxon>Chrysiogenia</taxon>
        <taxon>Chrysiogenales</taxon>
        <taxon>Chrysiogenaceae</taxon>
        <taxon>Desulfurispirillum</taxon>
    </lineage>
</organism>
<dbReference type="SUPFAM" id="SSF52540">
    <property type="entry name" value="P-loop containing nucleoside triphosphate hydrolases"/>
    <property type="match status" value="1"/>
</dbReference>
<dbReference type="OrthoDB" id="9791546at2"/>
<evidence type="ECO:0000313" key="5">
    <source>
        <dbReference type="EMBL" id="ADU65318.1"/>
    </source>
</evidence>
<protein>
    <submittedName>
        <fullName evidence="5">ABC transporter related protein</fullName>
    </submittedName>
</protein>
<dbReference type="InterPro" id="IPR003439">
    <property type="entry name" value="ABC_transporter-like_ATP-bd"/>
</dbReference>
<dbReference type="GO" id="GO:0005524">
    <property type="term" value="F:ATP binding"/>
    <property type="evidence" value="ECO:0007669"/>
    <property type="project" value="UniProtKB-KW"/>
</dbReference>
<evidence type="ECO:0000259" key="4">
    <source>
        <dbReference type="PROSITE" id="PS50893"/>
    </source>
</evidence>
<dbReference type="PROSITE" id="PS50893">
    <property type="entry name" value="ABC_TRANSPORTER_2"/>
    <property type="match status" value="1"/>
</dbReference>
<evidence type="ECO:0000256" key="3">
    <source>
        <dbReference type="ARBA" id="ARBA00022840"/>
    </source>
</evidence>
<dbReference type="KEGG" id="din:Selin_0570"/>
<dbReference type="Pfam" id="PF00005">
    <property type="entry name" value="ABC_tran"/>
    <property type="match status" value="1"/>
</dbReference>
<keyword evidence="3" id="KW-0067">ATP-binding</keyword>
<evidence type="ECO:0000256" key="2">
    <source>
        <dbReference type="ARBA" id="ARBA00022741"/>
    </source>
</evidence>
<gene>
    <name evidence="5" type="ordered locus">Selin_0570</name>
</gene>
<dbReference type="CDD" id="cd03255">
    <property type="entry name" value="ABC_MJ0796_LolCDE_FtsE"/>
    <property type="match status" value="1"/>
</dbReference>
<dbReference type="EMBL" id="CP002432">
    <property type="protein sequence ID" value="ADU65318.1"/>
    <property type="molecule type" value="Genomic_DNA"/>
</dbReference>
<dbReference type="GO" id="GO:0016887">
    <property type="term" value="F:ATP hydrolysis activity"/>
    <property type="evidence" value="ECO:0007669"/>
    <property type="project" value="InterPro"/>
</dbReference>
<dbReference type="GO" id="GO:0022857">
    <property type="term" value="F:transmembrane transporter activity"/>
    <property type="evidence" value="ECO:0007669"/>
    <property type="project" value="TreeGrafter"/>
</dbReference>
<dbReference type="eggNOG" id="COG1136">
    <property type="taxonomic scope" value="Bacteria"/>
</dbReference>
<dbReference type="InterPro" id="IPR017871">
    <property type="entry name" value="ABC_transporter-like_CS"/>
</dbReference>
<keyword evidence="6" id="KW-1185">Reference proteome</keyword>
<dbReference type="GO" id="GO:0005886">
    <property type="term" value="C:plasma membrane"/>
    <property type="evidence" value="ECO:0007669"/>
    <property type="project" value="TreeGrafter"/>
</dbReference>
<dbReference type="InParanoid" id="E6W0Y6"/>
<name>E6W0Y6_DESIS</name>
<keyword evidence="1" id="KW-0813">Transport</keyword>
<reference evidence="5 6" key="1">
    <citation type="submission" date="2010-12" db="EMBL/GenBank/DDBJ databases">
        <title>Complete sequence of Desulfurispirillum indicum S5.</title>
        <authorList>
            <consortium name="US DOE Joint Genome Institute"/>
            <person name="Lucas S."/>
            <person name="Copeland A."/>
            <person name="Lapidus A."/>
            <person name="Cheng J.-F."/>
            <person name="Goodwin L."/>
            <person name="Pitluck S."/>
            <person name="Chertkov O."/>
            <person name="Held B."/>
            <person name="Detter J.C."/>
            <person name="Han C."/>
            <person name="Tapia R."/>
            <person name="Land M."/>
            <person name="Hauser L."/>
            <person name="Kyrpides N."/>
            <person name="Ivanova N."/>
            <person name="Mikhailova N."/>
            <person name="Haggblom M."/>
            <person name="Rauschenbach I."/>
            <person name="Bini E."/>
            <person name="Woyke T."/>
        </authorList>
    </citation>
    <scope>NUCLEOTIDE SEQUENCE [LARGE SCALE GENOMIC DNA]</scope>
    <source>
        <strain evidence="6">ATCC BAA-1389 / DSM 22839 / S5</strain>
    </source>
</reference>
<feature type="domain" description="ABC transporter" evidence="4">
    <location>
        <begin position="4"/>
        <end position="224"/>
    </location>
</feature>
<dbReference type="HOGENOM" id="CLU_000604_1_22_0"/>
<dbReference type="InterPro" id="IPR015854">
    <property type="entry name" value="ABC_transpr_LolD-like"/>
</dbReference>
<dbReference type="SMART" id="SM00382">
    <property type="entry name" value="AAA"/>
    <property type="match status" value="1"/>
</dbReference>
<dbReference type="PANTHER" id="PTHR24220">
    <property type="entry name" value="IMPORT ATP-BINDING PROTEIN"/>
    <property type="match status" value="1"/>
</dbReference>
<dbReference type="Proteomes" id="UP000002572">
    <property type="component" value="Chromosome"/>
</dbReference>
<dbReference type="InterPro" id="IPR017911">
    <property type="entry name" value="MacB-like_ATP-bd"/>
</dbReference>